<dbReference type="InterPro" id="IPR051531">
    <property type="entry name" value="N-acetyltransferase"/>
</dbReference>
<dbReference type="Proteomes" id="UP001259572">
    <property type="component" value="Unassembled WGS sequence"/>
</dbReference>
<evidence type="ECO:0000259" key="1">
    <source>
        <dbReference type="PROSITE" id="PS51186"/>
    </source>
</evidence>
<proteinExistence type="predicted"/>
<feature type="domain" description="N-acetyltransferase" evidence="1">
    <location>
        <begin position="10"/>
        <end position="173"/>
    </location>
</feature>
<dbReference type="InterPro" id="IPR000182">
    <property type="entry name" value="GNAT_dom"/>
</dbReference>
<dbReference type="EMBL" id="JAVUPU010000001">
    <property type="protein sequence ID" value="MDT9597676.1"/>
    <property type="molecule type" value="Genomic_DNA"/>
</dbReference>
<accession>A0ABU3Q2N0</accession>
<evidence type="ECO:0000313" key="3">
    <source>
        <dbReference type="Proteomes" id="UP001259572"/>
    </source>
</evidence>
<dbReference type="PANTHER" id="PTHR43792:SF1">
    <property type="entry name" value="N-ACETYLTRANSFERASE DOMAIN-CONTAINING PROTEIN"/>
    <property type="match status" value="1"/>
</dbReference>
<dbReference type="Pfam" id="PF13302">
    <property type="entry name" value="Acetyltransf_3"/>
    <property type="match status" value="1"/>
</dbReference>
<keyword evidence="3" id="KW-1185">Reference proteome</keyword>
<sequence length="186" mass="20469">MVPILETERLRLRCFREEDLAAQASMLGDEAIMQFLGGVRQSREETWRRMLAMIGCWPTFGFGYWAIERLSDGAVLGQVGFADYKRDINPSIDTLPEMGWVVARHAHGHGYAGEAVEAGLRWADAHLAGRDIVAIIDPGNEASLALAKRSGFSQYEEAMYKGAPILIFRRFARSPAAAATTATPAP</sequence>
<dbReference type="PANTHER" id="PTHR43792">
    <property type="entry name" value="GNAT FAMILY, PUTATIVE (AFU_ORTHOLOGUE AFUA_3G00765)-RELATED-RELATED"/>
    <property type="match status" value="1"/>
</dbReference>
<dbReference type="RefSeq" id="WP_315723080.1">
    <property type="nucleotide sequence ID" value="NZ_JAVUPU010000001.1"/>
</dbReference>
<evidence type="ECO:0000313" key="2">
    <source>
        <dbReference type="EMBL" id="MDT9597676.1"/>
    </source>
</evidence>
<protein>
    <submittedName>
        <fullName evidence="2">GNAT family N-acetyltransferase</fullName>
    </submittedName>
</protein>
<dbReference type="InterPro" id="IPR016181">
    <property type="entry name" value="Acyl_CoA_acyltransferase"/>
</dbReference>
<dbReference type="Gene3D" id="3.40.630.30">
    <property type="match status" value="1"/>
</dbReference>
<gene>
    <name evidence="2" type="ORF">RQX22_01775</name>
</gene>
<reference evidence="2 3" key="1">
    <citation type="submission" date="2023-05" db="EMBL/GenBank/DDBJ databases">
        <authorList>
            <person name="Guo Y."/>
        </authorList>
    </citation>
    <scope>NUCLEOTIDE SEQUENCE [LARGE SCALE GENOMIC DNA]</scope>
    <source>
        <strain evidence="2 3">GR2756</strain>
    </source>
</reference>
<dbReference type="SUPFAM" id="SSF55729">
    <property type="entry name" value="Acyl-CoA N-acyltransferases (Nat)"/>
    <property type="match status" value="1"/>
</dbReference>
<dbReference type="PROSITE" id="PS51186">
    <property type="entry name" value="GNAT"/>
    <property type="match status" value="1"/>
</dbReference>
<name>A0ABU3Q2N0_9SPHN</name>
<comment type="caution">
    <text evidence="2">The sequence shown here is derived from an EMBL/GenBank/DDBJ whole genome shotgun (WGS) entry which is preliminary data.</text>
</comment>
<organism evidence="2 3">
    <name type="scientific">Sphingosinicella rhizophila</name>
    <dbReference type="NCBI Taxonomy" id="3050082"/>
    <lineage>
        <taxon>Bacteria</taxon>
        <taxon>Pseudomonadati</taxon>
        <taxon>Pseudomonadota</taxon>
        <taxon>Alphaproteobacteria</taxon>
        <taxon>Sphingomonadales</taxon>
        <taxon>Sphingosinicellaceae</taxon>
        <taxon>Sphingosinicella</taxon>
    </lineage>
</organism>